<dbReference type="EMBL" id="WTYF01000004">
    <property type="protein sequence ID" value="MXO52129.1"/>
    <property type="molecule type" value="Genomic_DNA"/>
</dbReference>
<evidence type="ECO:0000313" key="2">
    <source>
        <dbReference type="EMBL" id="MXO52129.1"/>
    </source>
</evidence>
<keyword evidence="3" id="KW-1185">Reference proteome</keyword>
<proteinExistence type="predicted"/>
<comment type="caution">
    <text evidence="2">The sequence shown here is derived from an EMBL/GenBank/DDBJ whole genome shotgun (WGS) entry which is preliminary data.</text>
</comment>
<protein>
    <submittedName>
        <fullName evidence="2">DUF4440 domain-containing protein</fullName>
    </submittedName>
</protein>
<sequence>MRALAAALLLAVPAAASAGHHGESTMSENIEDKAAINAAVDAVYAVISGPVGQPRDWDAMRALFLPDAKMTALRVDGFWSGSVEDYIERSGPFLIDRGFTESALVNRIEVYGDIAHAWSSYAGTWTNEDGSAGSVRGINSFQLMRQDDGRWLVQSIYWQAETPGNPLPADMEGK</sequence>
<accession>A0A844Y3M5</accession>
<dbReference type="AlphaFoldDB" id="A0A844Y3M5"/>
<dbReference type="Proteomes" id="UP000444185">
    <property type="component" value="Unassembled WGS sequence"/>
</dbReference>
<dbReference type="Gene3D" id="3.10.450.50">
    <property type="match status" value="1"/>
</dbReference>
<evidence type="ECO:0000256" key="1">
    <source>
        <dbReference type="SAM" id="SignalP"/>
    </source>
</evidence>
<reference evidence="2 3" key="1">
    <citation type="submission" date="2019-12" db="EMBL/GenBank/DDBJ databases">
        <title>Genomic-based taxomic classification of the family Erythrobacteraceae.</title>
        <authorList>
            <person name="Xu L."/>
        </authorList>
    </citation>
    <scope>NUCLEOTIDE SEQUENCE [LARGE SCALE GENOMIC DNA]</scope>
    <source>
        <strain evidence="2 3">DSM 16225</strain>
    </source>
</reference>
<name>A0A844Y3M5_9SPHN</name>
<keyword evidence="1" id="KW-0732">Signal</keyword>
<feature type="signal peptide" evidence="1">
    <location>
        <begin position="1"/>
        <end position="18"/>
    </location>
</feature>
<organism evidence="2 3">
    <name type="scientific">Qipengyuania gaetbuli</name>
    <dbReference type="NCBI Taxonomy" id="266952"/>
    <lineage>
        <taxon>Bacteria</taxon>
        <taxon>Pseudomonadati</taxon>
        <taxon>Pseudomonadota</taxon>
        <taxon>Alphaproteobacteria</taxon>
        <taxon>Sphingomonadales</taxon>
        <taxon>Erythrobacteraceae</taxon>
        <taxon>Qipengyuania</taxon>
    </lineage>
</organism>
<dbReference type="InterPro" id="IPR032710">
    <property type="entry name" value="NTF2-like_dom_sf"/>
</dbReference>
<gene>
    <name evidence="2" type="ORF">GRI42_12520</name>
</gene>
<dbReference type="OrthoDB" id="7204227at2"/>
<evidence type="ECO:0000313" key="3">
    <source>
        <dbReference type="Proteomes" id="UP000444185"/>
    </source>
</evidence>
<dbReference type="SUPFAM" id="SSF54427">
    <property type="entry name" value="NTF2-like"/>
    <property type="match status" value="1"/>
</dbReference>
<dbReference type="RefSeq" id="WP_160608798.1">
    <property type="nucleotide sequence ID" value="NZ_WTYF01000004.1"/>
</dbReference>
<feature type="chain" id="PRO_5032562770" evidence="1">
    <location>
        <begin position="19"/>
        <end position="174"/>
    </location>
</feature>